<name>A0ABN1TY92_9ACTN</name>
<dbReference type="InterPro" id="IPR017938">
    <property type="entry name" value="Riboflavin_synthase-like_b-brl"/>
</dbReference>
<dbReference type="InterPro" id="IPR039261">
    <property type="entry name" value="FNR_nucleotide-bd"/>
</dbReference>
<gene>
    <name evidence="2" type="ORF">GCM10009668_30130</name>
</gene>
<dbReference type="PROSITE" id="PS51384">
    <property type="entry name" value="FAD_FR"/>
    <property type="match status" value="1"/>
</dbReference>
<keyword evidence="3" id="KW-1185">Reference proteome</keyword>
<dbReference type="InterPro" id="IPR013113">
    <property type="entry name" value="SIP_FAD-bd"/>
</dbReference>
<dbReference type="PANTHER" id="PTHR30157">
    <property type="entry name" value="FERRIC REDUCTASE, NADPH-DEPENDENT"/>
    <property type="match status" value="1"/>
</dbReference>
<dbReference type="RefSeq" id="WP_343995635.1">
    <property type="nucleotide sequence ID" value="NZ_BAAALG010000011.1"/>
</dbReference>
<dbReference type="Proteomes" id="UP001501581">
    <property type="component" value="Unassembled WGS sequence"/>
</dbReference>
<dbReference type="Gene3D" id="2.40.30.10">
    <property type="entry name" value="Translation factors"/>
    <property type="match status" value="2"/>
</dbReference>
<dbReference type="SUPFAM" id="SSF63380">
    <property type="entry name" value="Riboflavin synthase domain-like"/>
    <property type="match status" value="1"/>
</dbReference>
<dbReference type="InterPro" id="IPR007037">
    <property type="entry name" value="SIP_rossman_dom"/>
</dbReference>
<dbReference type="CDD" id="cd06193">
    <property type="entry name" value="siderophore_interacting"/>
    <property type="match status" value="1"/>
</dbReference>
<evidence type="ECO:0000259" key="1">
    <source>
        <dbReference type="PROSITE" id="PS51384"/>
    </source>
</evidence>
<dbReference type="PANTHER" id="PTHR30157:SF0">
    <property type="entry name" value="NADPH-DEPENDENT FERRIC-CHELATE REDUCTASE"/>
    <property type="match status" value="1"/>
</dbReference>
<feature type="domain" description="FAD-binding FR-type" evidence="1">
    <location>
        <begin position="9"/>
        <end position="110"/>
    </location>
</feature>
<dbReference type="EMBL" id="BAAALG010000011">
    <property type="protein sequence ID" value="GAA1108006.1"/>
    <property type="molecule type" value="Genomic_DNA"/>
</dbReference>
<evidence type="ECO:0000313" key="2">
    <source>
        <dbReference type="EMBL" id="GAA1108006.1"/>
    </source>
</evidence>
<comment type="caution">
    <text evidence="2">The sequence shown here is derived from an EMBL/GenBank/DDBJ whole genome shotgun (WGS) entry which is preliminary data.</text>
</comment>
<accession>A0ABN1TY92</accession>
<protein>
    <submittedName>
        <fullName evidence="2">Siderophore-interacting protein</fullName>
    </submittedName>
</protein>
<sequence length="249" mass="26409">MSTPNRPPRPIIELTVLRTERLSPHLVRVVAGGPGLSAFVDNGSSDKYVKIIFGDVKRTYTVRRFDPEAGELSIDFVVHGDDGVAGPWAAAAKPGDAISFAGPGGGYLPDPDADWHLFAGDASALPAIGAALEALPADAVGVAHLLVEDEEEVLGLEAPTGVGLHWHFHSPAGAASQALADAIAVGPWPEGRVQVFAHGERESMKAIRALLKERGVPRADLSLSGYWAYGRTEDRFQAEKREPIGQIEA</sequence>
<organism evidence="2 3">
    <name type="scientific">Nocardioides dubius</name>
    <dbReference type="NCBI Taxonomy" id="317019"/>
    <lineage>
        <taxon>Bacteria</taxon>
        <taxon>Bacillati</taxon>
        <taxon>Actinomycetota</taxon>
        <taxon>Actinomycetes</taxon>
        <taxon>Propionibacteriales</taxon>
        <taxon>Nocardioidaceae</taxon>
        <taxon>Nocardioides</taxon>
    </lineage>
</organism>
<reference evidence="2 3" key="1">
    <citation type="journal article" date="2019" name="Int. J. Syst. Evol. Microbiol.">
        <title>The Global Catalogue of Microorganisms (GCM) 10K type strain sequencing project: providing services to taxonomists for standard genome sequencing and annotation.</title>
        <authorList>
            <consortium name="The Broad Institute Genomics Platform"/>
            <consortium name="The Broad Institute Genome Sequencing Center for Infectious Disease"/>
            <person name="Wu L."/>
            <person name="Ma J."/>
        </authorList>
    </citation>
    <scope>NUCLEOTIDE SEQUENCE [LARGE SCALE GENOMIC DNA]</scope>
    <source>
        <strain evidence="2 3">JCM 13008</strain>
    </source>
</reference>
<dbReference type="InterPro" id="IPR017927">
    <property type="entry name" value="FAD-bd_FR_type"/>
</dbReference>
<evidence type="ECO:0000313" key="3">
    <source>
        <dbReference type="Proteomes" id="UP001501581"/>
    </source>
</evidence>
<dbReference type="InterPro" id="IPR039374">
    <property type="entry name" value="SIP_fam"/>
</dbReference>
<dbReference type="Pfam" id="PF08021">
    <property type="entry name" value="FAD_binding_9"/>
    <property type="match status" value="2"/>
</dbReference>
<dbReference type="Gene3D" id="3.40.50.80">
    <property type="entry name" value="Nucleotide-binding domain of ferredoxin-NADP reductase (FNR) module"/>
    <property type="match status" value="1"/>
</dbReference>
<dbReference type="Pfam" id="PF04954">
    <property type="entry name" value="SIP"/>
    <property type="match status" value="1"/>
</dbReference>
<proteinExistence type="predicted"/>